<keyword evidence="1" id="KW-0812">Transmembrane</keyword>
<dbReference type="Proteomes" id="UP001444625">
    <property type="component" value="Unassembled WGS sequence"/>
</dbReference>
<organism evidence="3 4">
    <name type="scientific">Ornithinibacillus xuwenensis</name>
    <dbReference type="NCBI Taxonomy" id="3144668"/>
    <lineage>
        <taxon>Bacteria</taxon>
        <taxon>Bacillati</taxon>
        <taxon>Bacillota</taxon>
        <taxon>Bacilli</taxon>
        <taxon>Bacillales</taxon>
        <taxon>Bacillaceae</taxon>
        <taxon>Ornithinibacillus</taxon>
    </lineage>
</organism>
<dbReference type="InterPro" id="IPR046350">
    <property type="entry name" value="Cystatin_sf"/>
</dbReference>
<evidence type="ECO:0000313" key="3">
    <source>
        <dbReference type="EMBL" id="MEN2766201.1"/>
    </source>
</evidence>
<feature type="transmembrane region" description="Helical" evidence="1">
    <location>
        <begin position="14"/>
        <end position="35"/>
    </location>
</feature>
<sequence length="173" mass="20319">MNNRRLNFPSWTKWVVLGVLLLMVAIIAFITFLYVDIQNSKTEGYFSAEKRVLDETSITSIRNTIRFHGDEAYHVVYGETEKNKEQIVFVPNDKKVDLTIVDQEDILSSDTIESDWKKNCSGCELKNIVPAIIKDNVLWEITYIDEANRYVIDYVSMYDGTQYEEFRFKKMFE</sequence>
<dbReference type="RefSeq" id="WP_345823655.1">
    <property type="nucleotide sequence ID" value="NZ_JBDIML010000001.1"/>
</dbReference>
<keyword evidence="1" id="KW-1133">Transmembrane helix</keyword>
<reference evidence="3 4" key="1">
    <citation type="submission" date="2024-05" db="EMBL/GenBank/DDBJ databases">
        <authorList>
            <person name="Haq I."/>
            <person name="Ullah Z."/>
            <person name="Ahmad R."/>
            <person name="Li M."/>
            <person name="Tong Y."/>
        </authorList>
    </citation>
    <scope>NUCLEOTIDE SEQUENCE [LARGE SCALE GENOMIC DNA]</scope>
    <source>
        <strain evidence="3 4">16A2E</strain>
    </source>
</reference>
<dbReference type="Gene3D" id="3.10.450.40">
    <property type="match status" value="2"/>
</dbReference>
<evidence type="ECO:0000259" key="2">
    <source>
        <dbReference type="Pfam" id="PF17881"/>
    </source>
</evidence>
<keyword evidence="4" id="KW-1185">Reference proteome</keyword>
<proteinExistence type="predicted"/>
<evidence type="ECO:0000256" key="1">
    <source>
        <dbReference type="SAM" id="Phobius"/>
    </source>
</evidence>
<keyword evidence="1" id="KW-0472">Membrane</keyword>
<dbReference type="Pfam" id="PF17881">
    <property type="entry name" value="TseB"/>
    <property type="match status" value="1"/>
</dbReference>
<comment type="caution">
    <text evidence="3">The sequence shown here is derived from an EMBL/GenBank/DDBJ whole genome shotgun (WGS) entry which is preliminary data.</text>
</comment>
<name>A0ABU9XEU0_9BACI</name>
<dbReference type="InterPro" id="IPR041401">
    <property type="entry name" value="TseB-like_dom"/>
</dbReference>
<evidence type="ECO:0000313" key="4">
    <source>
        <dbReference type="Proteomes" id="UP001444625"/>
    </source>
</evidence>
<dbReference type="EMBL" id="JBDIML010000001">
    <property type="protein sequence ID" value="MEN2766201.1"/>
    <property type="molecule type" value="Genomic_DNA"/>
</dbReference>
<gene>
    <name evidence="3" type="ORF">ABC228_03300</name>
</gene>
<protein>
    <submittedName>
        <fullName evidence="3">DUF5590 domain-containing protein</fullName>
    </submittedName>
</protein>
<feature type="domain" description="Cell wall elongation regulator TseB-like" evidence="2">
    <location>
        <begin position="48"/>
        <end position="91"/>
    </location>
</feature>
<accession>A0ABU9XEU0</accession>
<dbReference type="SUPFAM" id="SSF54403">
    <property type="entry name" value="Cystatin/monellin"/>
    <property type="match status" value="2"/>
</dbReference>